<evidence type="ECO:0000313" key="2">
    <source>
        <dbReference type="EMBL" id="BAL83752.1"/>
    </source>
</evidence>
<reference evidence="2 3" key="1">
    <citation type="submission" date="2011-10" db="EMBL/GenBank/DDBJ databases">
        <title>Whole genome sequence of Selenomonas ruminantium subsp. lactilytica TAM6421.</title>
        <authorList>
            <person name="Oguchi A."/>
            <person name="Ankai A."/>
            <person name="Kaneko J."/>
            <person name="Yamada-Narita S."/>
            <person name="Fukui S."/>
            <person name="Takahashi M."/>
            <person name="Onodera T."/>
            <person name="Kojima S."/>
            <person name="Fushimi T."/>
            <person name="Abe N."/>
            <person name="Kamio Y."/>
            <person name="Yamazaki S."/>
            <person name="Fujita N."/>
        </authorList>
    </citation>
    <scope>NUCLEOTIDE SEQUENCE [LARGE SCALE GENOMIC DNA]</scope>
    <source>
        <strain evidence="3">NBRC 103574 / TAM6421</strain>
    </source>
</reference>
<dbReference type="SMART" id="SM00869">
    <property type="entry name" value="Autotransporter"/>
    <property type="match status" value="1"/>
</dbReference>
<protein>
    <recommendedName>
        <fullName evidence="1">Autotransporter domain-containing protein</fullName>
    </recommendedName>
</protein>
<name>I0GSL5_SELRL</name>
<evidence type="ECO:0000313" key="3">
    <source>
        <dbReference type="Proteomes" id="UP000007887"/>
    </source>
</evidence>
<dbReference type="PATRIC" id="fig|927704.6.peg.2117"/>
<dbReference type="Proteomes" id="UP000007887">
    <property type="component" value="Chromosome"/>
</dbReference>
<organism evidence="2 3">
    <name type="scientific">Selenomonas ruminantium subsp. lactilytica (strain NBRC 103574 / TAM6421)</name>
    <dbReference type="NCBI Taxonomy" id="927704"/>
    <lineage>
        <taxon>Bacteria</taxon>
        <taxon>Bacillati</taxon>
        <taxon>Bacillota</taxon>
        <taxon>Negativicutes</taxon>
        <taxon>Selenomonadales</taxon>
        <taxon>Selenomonadaceae</taxon>
        <taxon>Selenomonas</taxon>
    </lineage>
</organism>
<dbReference type="EMBL" id="AP012292">
    <property type="protein sequence ID" value="BAL83752.1"/>
    <property type="molecule type" value="Genomic_DNA"/>
</dbReference>
<dbReference type="InterPro" id="IPR005546">
    <property type="entry name" value="Autotransporte_beta"/>
</dbReference>
<gene>
    <name evidence="2" type="ordered locus">SELR_20440</name>
</gene>
<accession>I0GSL5</accession>
<dbReference type="eggNOG" id="COG3468">
    <property type="taxonomic scope" value="Bacteria"/>
</dbReference>
<dbReference type="NCBIfam" id="TIGR01414">
    <property type="entry name" value="autotrans_barl"/>
    <property type="match status" value="1"/>
</dbReference>
<feature type="domain" description="Autotransporter" evidence="1">
    <location>
        <begin position="97"/>
        <end position="368"/>
    </location>
</feature>
<dbReference type="InterPro" id="IPR036709">
    <property type="entry name" value="Autotransporte_beta_dom_sf"/>
</dbReference>
<dbReference type="SUPFAM" id="SSF103515">
    <property type="entry name" value="Autotransporter"/>
    <property type="match status" value="1"/>
</dbReference>
<dbReference type="HOGENOM" id="CLU_930324_0_0_9"/>
<sequence>MRRLSRGQTINLISSQGALSYGSQTAGTLRQGVSLTYSYSLNKDSHNLQAVLGDAEVNSETKSPVETRAAQSAFLNRGADLLAAEGLPQAEKAAGAENDTAKGEWSPFFAMQGGKYRYQTGSHVDSRGFSGILGVAMEIKKDRGTLLYGLVGEYGKGSYDSYYGHMNGEGDSDYAGGALFVRLKENRGLYYEGSLRAGRTKADYSSRNFTGYEGTAVGYDTSSNYWGAHLGMGKVLRLAGNNELDVFLKYFYSRTGSDSVRLTTGETYHFSAVDSHRLRIGTRLMHTFNADSKGYIGAYYEREFAGDARATIAGYSTAVPSLKGNRGIFELGWLYQPRNSNLTLNLGATAACGNKRGATGSLGLMWKF</sequence>
<dbReference type="RefSeq" id="WP_014425182.1">
    <property type="nucleotide sequence ID" value="NC_017068.1"/>
</dbReference>
<proteinExistence type="predicted"/>
<evidence type="ECO:0000259" key="1">
    <source>
        <dbReference type="PROSITE" id="PS51208"/>
    </source>
</evidence>
<dbReference type="InterPro" id="IPR006315">
    <property type="entry name" value="OM_autotransptr_brl_dom"/>
</dbReference>
<dbReference type="PROSITE" id="PS51208">
    <property type="entry name" value="AUTOTRANSPORTER"/>
    <property type="match status" value="1"/>
</dbReference>
<dbReference type="AlphaFoldDB" id="I0GSL5"/>
<dbReference type="KEGG" id="sri:SELR_20440"/>
<dbReference type="GO" id="GO:0019867">
    <property type="term" value="C:outer membrane"/>
    <property type="evidence" value="ECO:0007669"/>
    <property type="project" value="InterPro"/>
</dbReference>
<dbReference type="OrthoDB" id="1659960at2"/>
<dbReference type="Gene3D" id="2.40.128.130">
    <property type="entry name" value="Autotransporter beta-domain"/>
    <property type="match status" value="1"/>
</dbReference>
<dbReference type="Pfam" id="PF03797">
    <property type="entry name" value="Autotransporter"/>
    <property type="match status" value="1"/>
</dbReference>